<protein>
    <submittedName>
        <fullName evidence="2">Uncharacterized protein</fullName>
    </submittedName>
</protein>
<dbReference type="EMBL" id="JGEA01000015">
    <property type="protein sequence ID" value="EYA15478.1"/>
    <property type="molecule type" value="Genomic_DNA"/>
</dbReference>
<sequence>MTDRNHRTVYEADTGTATKGIEFKEEHQLEEYTAFKFHKPVIGYRIRKILKQMYPDIMQIVVFEVGERAKMKYNQDAHNLTIEKGGIFVL</sequence>
<organism evidence="2 4">
    <name type="scientific">Bacteroides fragilis str. 1007-1-F #10</name>
    <dbReference type="NCBI Taxonomy" id="1339295"/>
    <lineage>
        <taxon>Bacteria</taxon>
        <taxon>Pseudomonadati</taxon>
        <taxon>Bacteroidota</taxon>
        <taxon>Bacteroidia</taxon>
        <taxon>Bacteroidales</taxon>
        <taxon>Bacteroidaceae</taxon>
        <taxon>Bacteroides</taxon>
    </lineage>
</organism>
<dbReference type="EMBL" id="JGEA01000073">
    <property type="protein sequence ID" value="EYA11967.1"/>
    <property type="molecule type" value="Genomic_DNA"/>
</dbReference>
<reference evidence="2 4" key="1">
    <citation type="submission" date="2014-02" db="EMBL/GenBank/DDBJ databases">
        <authorList>
            <person name="Sears C."/>
            <person name="Carroll K."/>
            <person name="Sack B.R."/>
            <person name="Qadri F."/>
            <person name="Myers L.L."/>
            <person name="Chung G.-T."/>
            <person name="Escheverria P."/>
            <person name="Fraser C.M."/>
            <person name="Sadzewicz L."/>
            <person name="Shefchek K.A."/>
            <person name="Tallon L."/>
            <person name="Das S.P."/>
            <person name="Daugherty S."/>
            <person name="Mongodin E.F."/>
        </authorList>
    </citation>
    <scope>NUCLEOTIDE SEQUENCE [LARGE SCALE GENOMIC DNA]</scope>
    <source>
        <strain evidence="2 4">1007-1-F #10</strain>
    </source>
</reference>
<proteinExistence type="predicted"/>
<dbReference type="Proteomes" id="UP000022433">
    <property type="component" value="Unassembled WGS sequence"/>
</dbReference>
<dbReference type="EMBL" id="JGEA01000015">
    <property type="protein sequence ID" value="EYA15487.1"/>
    <property type="molecule type" value="Genomic_DNA"/>
</dbReference>
<name>A0AAN4N1F5_BACFG</name>
<comment type="caution">
    <text evidence="2">The sequence shown here is derived from an EMBL/GenBank/DDBJ whole genome shotgun (WGS) entry which is preliminary data.</text>
</comment>
<dbReference type="AlphaFoldDB" id="A0AAN4N1F5"/>
<accession>A0AAN4N1F5</accession>
<evidence type="ECO:0000313" key="2">
    <source>
        <dbReference type="EMBL" id="EYA15478.1"/>
    </source>
</evidence>
<evidence type="ECO:0000313" key="3">
    <source>
        <dbReference type="EMBL" id="EYA15487.1"/>
    </source>
</evidence>
<gene>
    <name evidence="2" type="ORF">M104_1148</name>
    <name evidence="3" type="ORF">M104_1157</name>
    <name evidence="1" type="ORF">M104_5127</name>
</gene>
<evidence type="ECO:0000313" key="4">
    <source>
        <dbReference type="Proteomes" id="UP000022433"/>
    </source>
</evidence>
<evidence type="ECO:0000313" key="1">
    <source>
        <dbReference type="EMBL" id="EYA11967.1"/>
    </source>
</evidence>